<keyword evidence="2" id="KW-1185">Reference proteome</keyword>
<evidence type="ECO:0000313" key="1">
    <source>
        <dbReference type="EMBL" id="QEO10334.1"/>
    </source>
</evidence>
<dbReference type="OrthoDB" id="467760at2"/>
<dbReference type="KEGG" id="lyk:FLP23_10140"/>
<dbReference type="PROSITE" id="PS51257">
    <property type="entry name" value="PROKAR_LIPOPROTEIN"/>
    <property type="match status" value="1"/>
</dbReference>
<dbReference type="AlphaFoldDB" id="A0A5C1Y8P2"/>
<dbReference type="Proteomes" id="UP000322159">
    <property type="component" value="Chromosome"/>
</dbReference>
<name>A0A5C1Y8P2_9MICO</name>
<protein>
    <recommendedName>
        <fullName evidence="3">DUF5666 domain-containing protein</fullName>
    </recommendedName>
</protein>
<sequence length="106" mass="11470">MSAQRVGAVVAVAVVSLLVLTGCSRPQFPRNEDGAFEGTVTSVREDGLDLRIGDATMRVDTWAVCGDDTARHISVGDELVVFADRETFDYDAWRILTPDGDPACPR</sequence>
<proteinExistence type="predicted"/>
<organism evidence="1 2">
    <name type="scientific">Protaetiibacter larvae</name>
    <dbReference type="NCBI Taxonomy" id="2592654"/>
    <lineage>
        <taxon>Bacteria</taxon>
        <taxon>Bacillati</taxon>
        <taxon>Actinomycetota</taxon>
        <taxon>Actinomycetes</taxon>
        <taxon>Micrococcales</taxon>
        <taxon>Microbacteriaceae</taxon>
        <taxon>Protaetiibacter</taxon>
    </lineage>
</organism>
<evidence type="ECO:0008006" key="3">
    <source>
        <dbReference type="Google" id="ProtNLM"/>
    </source>
</evidence>
<accession>A0A5C1Y8P2</accession>
<dbReference type="EMBL" id="CP043504">
    <property type="protein sequence ID" value="QEO10334.1"/>
    <property type="molecule type" value="Genomic_DNA"/>
</dbReference>
<reference evidence="1 2" key="1">
    <citation type="submission" date="2019-09" db="EMBL/GenBank/DDBJ databases">
        <title>Genome sequencing of strain KACC 19322.</title>
        <authorList>
            <person name="Heo J."/>
            <person name="Kim S.-J."/>
            <person name="Kim J.-S."/>
            <person name="Hong S.-B."/>
            <person name="Kwon S.-W."/>
        </authorList>
    </citation>
    <scope>NUCLEOTIDE SEQUENCE [LARGE SCALE GENOMIC DNA]</scope>
    <source>
        <strain evidence="1 2">KACC 19322</strain>
    </source>
</reference>
<gene>
    <name evidence="1" type="ORF">FLP23_10140</name>
</gene>
<dbReference type="RefSeq" id="WP_149325751.1">
    <property type="nucleotide sequence ID" value="NZ_CP043504.1"/>
</dbReference>
<evidence type="ECO:0000313" key="2">
    <source>
        <dbReference type="Proteomes" id="UP000322159"/>
    </source>
</evidence>